<comment type="caution">
    <text evidence="3">The sequence shown here is derived from an EMBL/GenBank/DDBJ whole genome shotgun (WGS) entry which is preliminary data.</text>
</comment>
<keyword evidence="4" id="KW-1185">Reference proteome</keyword>
<gene>
    <name evidence="3" type="ORF">U2I54_15460</name>
</gene>
<accession>A0ABU5JYC0</accession>
<dbReference type="SUPFAM" id="SSF47413">
    <property type="entry name" value="lambda repressor-like DNA-binding domains"/>
    <property type="match status" value="1"/>
</dbReference>
<dbReference type="PANTHER" id="PTHR46558:SF11">
    <property type="entry name" value="HTH-TYPE TRANSCRIPTIONAL REGULATOR XRE"/>
    <property type="match status" value="1"/>
</dbReference>
<keyword evidence="1" id="KW-0238">DNA-binding</keyword>
<evidence type="ECO:0000259" key="2">
    <source>
        <dbReference type="PROSITE" id="PS50943"/>
    </source>
</evidence>
<dbReference type="Pfam" id="PF01381">
    <property type="entry name" value="HTH_3"/>
    <property type="match status" value="1"/>
</dbReference>
<reference evidence="4" key="1">
    <citation type="submission" date="2023-11" db="EMBL/GenBank/DDBJ databases">
        <title>Genome Sequence of Bacillus pseudomycoides stain BUPM19.</title>
        <authorList>
            <person name="Farhat A."/>
        </authorList>
    </citation>
    <scope>NUCLEOTIDE SEQUENCE [LARGE SCALE GENOMIC DNA]</scope>
    <source>
        <strain evidence="4">BUPM19</strain>
    </source>
</reference>
<evidence type="ECO:0000313" key="4">
    <source>
        <dbReference type="Proteomes" id="UP001291930"/>
    </source>
</evidence>
<feature type="domain" description="HTH cro/C1-type" evidence="2">
    <location>
        <begin position="11"/>
        <end position="65"/>
    </location>
</feature>
<dbReference type="EMBL" id="JAXOVW010000033">
    <property type="protein sequence ID" value="MDZ5608454.1"/>
    <property type="molecule type" value="Genomic_DNA"/>
</dbReference>
<organism evidence="3 4">
    <name type="scientific">Bacillus bingmayongensis</name>
    <dbReference type="NCBI Taxonomy" id="1150157"/>
    <lineage>
        <taxon>Bacteria</taxon>
        <taxon>Bacillati</taxon>
        <taxon>Bacillota</taxon>
        <taxon>Bacilli</taxon>
        <taxon>Bacillales</taxon>
        <taxon>Bacillaceae</taxon>
        <taxon>Bacillus</taxon>
    </lineage>
</organism>
<name>A0ABU5JYC0_9BACI</name>
<proteinExistence type="predicted"/>
<dbReference type="CDD" id="cd00093">
    <property type="entry name" value="HTH_XRE"/>
    <property type="match status" value="1"/>
</dbReference>
<evidence type="ECO:0000313" key="3">
    <source>
        <dbReference type="EMBL" id="MDZ5608454.1"/>
    </source>
</evidence>
<protein>
    <submittedName>
        <fullName evidence="3">Helix-turn-helix transcriptional regulator</fullName>
    </submittedName>
</protein>
<dbReference type="Gene3D" id="1.10.260.40">
    <property type="entry name" value="lambda repressor-like DNA-binding domains"/>
    <property type="match status" value="1"/>
</dbReference>
<dbReference type="PANTHER" id="PTHR46558">
    <property type="entry name" value="TRACRIPTIONAL REGULATORY PROTEIN-RELATED-RELATED"/>
    <property type="match status" value="1"/>
</dbReference>
<dbReference type="PROSITE" id="PS50943">
    <property type="entry name" value="HTH_CROC1"/>
    <property type="match status" value="1"/>
</dbReference>
<sequence length="117" mass="13499">MYSLTTFGENLKKFRTSRSLTQSEFAGKVQLSRSQVGNLEINYNQPDLDTLDRIASFLNVSVDTLMGRKFTADERNLENALDEIQTVFAGLDEDQREQFCKQLILYAKFLKNNHELL</sequence>
<dbReference type="Proteomes" id="UP001291930">
    <property type="component" value="Unassembled WGS sequence"/>
</dbReference>
<dbReference type="InterPro" id="IPR001387">
    <property type="entry name" value="Cro/C1-type_HTH"/>
</dbReference>
<evidence type="ECO:0000256" key="1">
    <source>
        <dbReference type="ARBA" id="ARBA00023125"/>
    </source>
</evidence>
<dbReference type="RefSeq" id="WP_374218199.1">
    <property type="nucleotide sequence ID" value="NZ_JAXOVW010000033.1"/>
</dbReference>
<dbReference type="InterPro" id="IPR010982">
    <property type="entry name" value="Lambda_DNA-bd_dom_sf"/>
</dbReference>
<dbReference type="SMART" id="SM00530">
    <property type="entry name" value="HTH_XRE"/>
    <property type="match status" value="1"/>
</dbReference>